<comment type="caution">
    <text evidence="1">The sequence shown here is derived from an EMBL/GenBank/DDBJ whole genome shotgun (WGS) entry which is preliminary data.</text>
</comment>
<evidence type="ECO:0000313" key="2">
    <source>
        <dbReference type="Proteomes" id="UP000824881"/>
    </source>
</evidence>
<protein>
    <submittedName>
        <fullName evidence="1">Uncharacterized protein</fullName>
    </submittedName>
</protein>
<gene>
    <name evidence="1" type="ORF">CCMSSC00406_0006251</name>
</gene>
<dbReference type="EMBL" id="WQMT02000002">
    <property type="protein sequence ID" value="KAG9225362.1"/>
    <property type="molecule type" value="Genomic_DNA"/>
</dbReference>
<keyword evidence="2" id="KW-1185">Reference proteome</keyword>
<name>A0ACB7J4H2_PLECO</name>
<proteinExistence type="predicted"/>
<accession>A0ACB7J4H2</accession>
<organism evidence="1 2">
    <name type="scientific">Pleurotus cornucopiae</name>
    <name type="common">Cornucopia mushroom</name>
    <dbReference type="NCBI Taxonomy" id="5321"/>
    <lineage>
        <taxon>Eukaryota</taxon>
        <taxon>Fungi</taxon>
        <taxon>Dikarya</taxon>
        <taxon>Basidiomycota</taxon>
        <taxon>Agaricomycotina</taxon>
        <taxon>Agaricomycetes</taxon>
        <taxon>Agaricomycetidae</taxon>
        <taxon>Agaricales</taxon>
        <taxon>Pleurotineae</taxon>
        <taxon>Pleurotaceae</taxon>
        <taxon>Pleurotus</taxon>
    </lineage>
</organism>
<reference evidence="1 2" key="1">
    <citation type="journal article" date="2021" name="Appl. Environ. Microbiol.">
        <title>Genetic linkage and physical mapping for an oyster mushroom Pleurotus cornucopiae and QTL analysis for the trait cap color.</title>
        <authorList>
            <person name="Zhang Y."/>
            <person name="Gao W."/>
            <person name="Sonnenberg A."/>
            <person name="Chen Q."/>
            <person name="Zhang J."/>
            <person name="Huang C."/>
        </authorList>
    </citation>
    <scope>NUCLEOTIDE SEQUENCE [LARGE SCALE GENOMIC DNA]</scope>
    <source>
        <strain evidence="1">CCMSSC00406</strain>
    </source>
</reference>
<dbReference type="Proteomes" id="UP000824881">
    <property type="component" value="Unassembled WGS sequence"/>
</dbReference>
<sequence>MAMMMANPQQPHSSSGFHYAPPAPSPQEPQLPEKNNVEMTRDMLIQVLEYFSTIVPAYFDNRPVRLVIHGGACMLLHPRLFPLTQSPMSQSLFVGNEGMPIPIPVKRTATRDVDYINRSFAAEWKSVGVVDATERLKKCIRATARQFGLGADWMNSDADIALPMATNPQTGTVYDPIYTDSLRPNNLHLHTIFTSQNQKLVLISVTPFWAVALKLVRYCKWDPGDICALLRNGTIMSKVTWNAEILEAWLHKECWPMGYASYDTAKVMEMRKRIQHAVQMVNAWNTSDPPPSSSPYPPSAPSSSYGPSPASTSRLAPEAWSMGGQGADPASPPVNGAWSRSPPSSGSSGQMPPPWGAAGSPPPPVLSHQPSLQWNTPPSTLGRSSGRDSWVGGWALPVQNTGSSSHSSLHLSASMTFPGAPRSGQEANAPGAGVPAASNNGASQSSTLGLTLGREPSWDQRRAVDPASNVAVVSAYDAARRRQWDNDAHSMRSEASEKWRYSYSRDTADALMLQSSQSAPVIPTSFEYGVHASNDAYSQSSRQMKPRTKSGDDAGGRLSTHVADGDAPSFSGLPLGFVADEERKSQWDWYGLTDAEKEMIIAERRRKAAASASLRGGEYLHQQEPEPAPVIPFDTLLEKPSPPQARGFLDVSREPAELRHRKSMSSLGQEPDYAEAWHPLAAEVGARARERELAKLRAASPSSRPQANDEDLWRPFHGRGVAADNLRQSQSLGMI</sequence>
<evidence type="ECO:0000313" key="1">
    <source>
        <dbReference type="EMBL" id="KAG9225362.1"/>
    </source>
</evidence>